<dbReference type="GO" id="GO:0004803">
    <property type="term" value="F:transposase activity"/>
    <property type="evidence" value="ECO:0007669"/>
    <property type="project" value="InterPro"/>
</dbReference>
<evidence type="ECO:0000313" key="3">
    <source>
        <dbReference type="Proteomes" id="UP000474104"/>
    </source>
</evidence>
<feature type="domain" description="Transposase IS4-like" evidence="1">
    <location>
        <begin position="128"/>
        <end position="287"/>
    </location>
</feature>
<reference evidence="2 3" key="1">
    <citation type="submission" date="2019-07" db="EMBL/GenBank/DDBJ databases">
        <title>Draft genome sequences of 15 bacterial species constituting the stable defined intestinal microbiota of the GM15 gnotobiotic mouse model.</title>
        <authorList>
            <person name="Elie C."/>
            <person name="Mathieu A."/>
            <person name="Saliou A."/>
            <person name="Darnaud M."/>
            <person name="Leulier F."/>
            <person name="Tamellini A."/>
        </authorList>
    </citation>
    <scope>NUCLEOTIDE SEQUENCE [LARGE SCALE GENOMIC DNA]</scope>
    <source>
        <strain evidence="3">ASF 502</strain>
    </source>
</reference>
<dbReference type="GO" id="GO:0006313">
    <property type="term" value="P:DNA transposition"/>
    <property type="evidence" value="ECO:0007669"/>
    <property type="project" value="InterPro"/>
</dbReference>
<evidence type="ECO:0000259" key="1">
    <source>
        <dbReference type="Pfam" id="PF01609"/>
    </source>
</evidence>
<organism evidence="2 3">
    <name type="scientific">Schaedlerella arabinosiphila</name>
    <dbReference type="NCBI Taxonomy" id="2044587"/>
    <lineage>
        <taxon>Bacteria</taxon>
        <taxon>Bacillati</taxon>
        <taxon>Bacillota</taxon>
        <taxon>Clostridia</taxon>
        <taxon>Lachnospirales</taxon>
        <taxon>Lachnospiraceae</taxon>
        <taxon>Schaedlerella</taxon>
    </lineage>
</organism>
<dbReference type="EMBL" id="VIRB01000119">
    <property type="protein sequence ID" value="NDO70653.1"/>
    <property type="molecule type" value="Genomic_DNA"/>
</dbReference>
<name>A0A9X5CC99_9FIRM</name>
<dbReference type="Pfam" id="PF01609">
    <property type="entry name" value="DDE_Tnp_1"/>
    <property type="match status" value="1"/>
</dbReference>
<dbReference type="Proteomes" id="UP000474104">
    <property type="component" value="Unassembled WGS sequence"/>
</dbReference>
<dbReference type="InterPro" id="IPR012337">
    <property type="entry name" value="RNaseH-like_sf"/>
</dbReference>
<dbReference type="InterPro" id="IPR002559">
    <property type="entry name" value="Transposase_11"/>
</dbReference>
<proteinExistence type="predicted"/>
<dbReference type="GO" id="GO:0003677">
    <property type="term" value="F:DNA binding"/>
    <property type="evidence" value="ECO:0007669"/>
    <property type="project" value="InterPro"/>
</dbReference>
<dbReference type="SUPFAM" id="SSF53098">
    <property type="entry name" value="Ribonuclease H-like"/>
    <property type="match status" value="1"/>
</dbReference>
<dbReference type="AlphaFoldDB" id="A0A9X5CC99"/>
<sequence>MLKFIEKLLSEFRSCFTRTRTYEWFLVIISSLLLGDGCKVSKEARYMPGVKKLCQESEDSSKPQFIHGHMFGGIGAAIGNHLNSFCIPLDLTIQDGLKETASWIGANLSSSMTHVVQMVRNGHAIAQTFAEDVYFALDRYFLTVPLLEELRDLNAASPYHLDVITRAKTNCTAYLKPEKEALPHRGRPRKKGDAVRLKELFTSRQQDFVKATVSMYGKEQAVEYLSQNLLWGMKLYQELQFVLVRYGSVTSILVSTDLELSPTLIIEAYAHRFKIECMFRELKQQIHGFSYHFWNSKLPKLNKYKKKSDPDPLKAVRKEDQKSVLLAIDAIERFVLCSEISMGLIQMIALKPTFVEMIAKNRYLRTSCEGRVSEATVIEYLRKHFFRLLSLNCHSYISRLILSMQEPDFEESEAA</sequence>
<evidence type="ECO:0000313" key="2">
    <source>
        <dbReference type="EMBL" id="NDO70653.1"/>
    </source>
</evidence>
<accession>A0A9X5CC99</accession>
<gene>
    <name evidence="2" type="ORF">FMM80_19195</name>
</gene>
<dbReference type="RefSeq" id="WP_162205845.1">
    <property type="nucleotide sequence ID" value="NZ_VIRB01000119.1"/>
</dbReference>
<protein>
    <recommendedName>
        <fullName evidence="1">Transposase IS4-like domain-containing protein</fullName>
    </recommendedName>
</protein>
<comment type="caution">
    <text evidence="2">The sequence shown here is derived from an EMBL/GenBank/DDBJ whole genome shotgun (WGS) entry which is preliminary data.</text>
</comment>